<protein>
    <submittedName>
        <fullName evidence="1">Uncharacterized protein</fullName>
    </submittedName>
</protein>
<proteinExistence type="predicted"/>
<accession>K2G024</accession>
<reference evidence="1" key="1">
    <citation type="journal article" date="2012" name="Science">
        <title>Fermentation, hydrogen, and sulfur metabolism in multiple uncultivated bacterial phyla.</title>
        <authorList>
            <person name="Wrighton K.C."/>
            <person name="Thomas B.C."/>
            <person name="Sharon I."/>
            <person name="Miller C.S."/>
            <person name="Castelle C.J."/>
            <person name="VerBerkmoes N.C."/>
            <person name="Wilkins M.J."/>
            <person name="Hettich R.L."/>
            <person name="Lipton M.S."/>
            <person name="Williams K.H."/>
            <person name="Long P.E."/>
            <person name="Banfield J.F."/>
        </authorList>
    </citation>
    <scope>NUCLEOTIDE SEQUENCE [LARGE SCALE GENOMIC DNA]</scope>
</reference>
<evidence type="ECO:0000313" key="1">
    <source>
        <dbReference type="EMBL" id="EKE28548.1"/>
    </source>
</evidence>
<organism evidence="1">
    <name type="scientific">uncultured bacterium</name>
    <name type="common">gcode 4</name>
    <dbReference type="NCBI Taxonomy" id="1234023"/>
    <lineage>
        <taxon>Bacteria</taxon>
        <taxon>environmental samples</taxon>
    </lineage>
</organism>
<gene>
    <name evidence="1" type="ORF">ACD_3C00046G0001</name>
</gene>
<name>K2G024_9BACT</name>
<comment type="caution">
    <text evidence="1">The sequence shown here is derived from an EMBL/GenBank/DDBJ whole genome shotgun (WGS) entry which is preliminary data.</text>
</comment>
<sequence>IIIVKSVIWNYWFIMCSASCVRVLELTEIVSEDAFLSWIEVLIWTVKDDVLVVLPHSRILQSILSRNVLISIKL</sequence>
<dbReference type="AlphaFoldDB" id="K2G024"/>
<feature type="non-terminal residue" evidence="1">
    <location>
        <position position="1"/>
    </location>
</feature>
<dbReference type="EMBL" id="AMFJ01000320">
    <property type="protein sequence ID" value="EKE28548.1"/>
    <property type="molecule type" value="Genomic_DNA"/>
</dbReference>